<evidence type="ECO:0000256" key="1">
    <source>
        <dbReference type="ARBA" id="ARBA00010886"/>
    </source>
</evidence>
<evidence type="ECO:0000256" key="9">
    <source>
        <dbReference type="ARBA" id="ARBA00048679"/>
    </source>
</evidence>
<evidence type="ECO:0000313" key="13">
    <source>
        <dbReference type="WBParaSite" id="SCUD_0000004801-mRNA-1"/>
    </source>
</evidence>
<dbReference type="WBParaSite" id="SCUD_0000004801-mRNA-1">
    <property type="protein sequence ID" value="SCUD_0000004801-mRNA-1"/>
    <property type="gene ID" value="SCUD_0000004801"/>
</dbReference>
<evidence type="ECO:0000256" key="8">
    <source>
        <dbReference type="ARBA" id="ARBA00047899"/>
    </source>
</evidence>
<keyword evidence="4" id="KW-0808">Transferase</keyword>
<dbReference type="Proteomes" id="UP000279833">
    <property type="component" value="Unassembled WGS sequence"/>
</dbReference>
<dbReference type="SMART" id="SM00220">
    <property type="entry name" value="S_TKc"/>
    <property type="match status" value="1"/>
</dbReference>
<keyword evidence="7" id="KW-0067">ATP-binding</keyword>
<evidence type="ECO:0000256" key="6">
    <source>
        <dbReference type="ARBA" id="ARBA00022777"/>
    </source>
</evidence>
<reference evidence="11 12" key="2">
    <citation type="submission" date="2018-11" db="EMBL/GenBank/DDBJ databases">
        <authorList>
            <consortium name="Pathogen Informatics"/>
        </authorList>
    </citation>
    <scope>NUCLEOTIDE SEQUENCE [LARGE SCALE GENOMIC DNA]</scope>
    <source>
        <strain evidence="11">Dakar</strain>
        <strain evidence="12">Dakar, Senegal</strain>
    </source>
</reference>
<dbReference type="PANTHER" id="PTHR44899:SF5">
    <property type="entry name" value="PROTEIN KINASE DOMAIN-CONTAINING PROTEIN"/>
    <property type="match status" value="1"/>
</dbReference>
<evidence type="ECO:0000256" key="2">
    <source>
        <dbReference type="ARBA" id="ARBA00012513"/>
    </source>
</evidence>
<keyword evidence="12" id="KW-1185">Reference proteome</keyword>
<dbReference type="GO" id="GO:0004674">
    <property type="term" value="F:protein serine/threonine kinase activity"/>
    <property type="evidence" value="ECO:0007669"/>
    <property type="project" value="UniProtKB-KW"/>
</dbReference>
<sequence>MNHPNIVQYCDSFEESGWLYIIMEYCDQGDLYTKINKQNGVLMPESLILDYFVQICLALKHIHDRMILHRDIKTQNVFLTSKGRLKLGDFGIAKVLNHTLDLARTCIGTPYYLSPEICENKPYDHKSDIWALGCVLYEMTTLKHAVISIYLYDIIMIVSSLKPVI</sequence>
<comment type="catalytic activity">
    <reaction evidence="9">
        <text>L-seryl-[protein] + ATP = O-phospho-L-seryl-[protein] + ADP + H(+)</text>
        <dbReference type="Rhea" id="RHEA:17989"/>
        <dbReference type="Rhea" id="RHEA-COMP:9863"/>
        <dbReference type="Rhea" id="RHEA-COMP:11604"/>
        <dbReference type="ChEBI" id="CHEBI:15378"/>
        <dbReference type="ChEBI" id="CHEBI:29999"/>
        <dbReference type="ChEBI" id="CHEBI:30616"/>
        <dbReference type="ChEBI" id="CHEBI:83421"/>
        <dbReference type="ChEBI" id="CHEBI:456216"/>
        <dbReference type="EC" id="2.7.11.1"/>
    </reaction>
</comment>
<dbReference type="InterPro" id="IPR000719">
    <property type="entry name" value="Prot_kinase_dom"/>
</dbReference>
<reference evidence="13" key="1">
    <citation type="submission" date="2016-06" db="UniProtKB">
        <authorList>
            <consortium name="WormBaseParasite"/>
        </authorList>
    </citation>
    <scope>IDENTIFICATION</scope>
</reference>
<comment type="similarity">
    <text evidence="1">Belongs to the protein kinase superfamily. NEK Ser/Thr protein kinase family. NIMA subfamily.</text>
</comment>
<name>A0A183JBJ4_9TREM</name>
<dbReference type="PROSITE" id="PS50011">
    <property type="entry name" value="PROTEIN_KINASE_DOM"/>
    <property type="match status" value="1"/>
</dbReference>
<dbReference type="PROSITE" id="PS00108">
    <property type="entry name" value="PROTEIN_KINASE_ST"/>
    <property type="match status" value="1"/>
</dbReference>
<dbReference type="Gene3D" id="1.10.510.10">
    <property type="entry name" value="Transferase(Phosphotransferase) domain 1"/>
    <property type="match status" value="1"/>
</dbReference>
<keyword evidence="3" id="KW-0723">Serine/threonine-protein kinase</keyword>
<evidence type="ECO:0000313" key="11">
    <source>
        <dbReference type="EMBL" id="VDO58853.1"/>
    </source>
</evidence>
<dbReference type="Pfam" id="PF00069">
    <property type="entry name" value="Pkinase"/>
    <property type="match status" value="1"/>
</dbReference>
<dbReference type="GO" id="GO:0005524">
    <property type="term" value="F:ATP binding"/>
    <property type="evidence" value="ECO:0007669"/>
    <property type="project" value="UniProtKB-KW"/>
</dbReference>
<dbReference type="InterPro" id="IPR008271">
    <property type="entry name" value="Ser/Thr_kinase_AS"/>
</dbReference>
<dbReference type="InterPro" id="IPR011009">
    <property type="entry name" value="Kinase-like_dom_sf"/>
</dbReference>
<evidence type="ECO:0000313" key="12">
    <source>
        <dbReference type="Proteomes" id="UP000279833"/>
    </source>
</evidence>
<evidence type="ECO:0000256" key="4">
    <source>
        <dbReference type="ARBA" id="ARBA00022679"/>
    </source>
</evidence>
<evidence type="ECO:0000256" key="3">
    <source>
        <dbReference type="ARBA" id="ARBA00022527"/>
    </source>
</evidence>
<proteinExistence type="inferred from homology"/>
<dbReference type="STRING" id="6186.A0A183JBJ4"/>
<comment type="catalytic activity">
    <reaction evidence="8">
        <text>L-threonyl-[protein] + ATP = O-phospho-L-threonyl-[protein] + ADP + H(+)</text>
        <dbReference type="Rhea" id="RHEA:46608"/>
        <dbReference type="Rhea" id="RHEA-COMP:11060"/>
        <dbReference type="Rhea" id="RHEA-COMP:11605"/>
        <dbReference type="ChEBI" id="CHEBI:15378"/>
        <dbReference type="ChEBI" id="CHEBI:30013"/>
        <dbReference type="ChEBI" id="CHEBI:30616"/>
        <dbReference type="ChEBI" id="CHEBI:61977"/>
        <dbReference type="ChEBI" id="CHEBI:456216"/>
        <dbReference type="EC" id="2.7.11.1"/>
    </reaction>
</comment>
<dbReference type="EC" id="2.7.11.1" evidence="2"/>
<dbReference type="PANTHER" id="PTHR44899">
    <property type="entry name" value="CAMK FAMILY PROTEIN KINASE"/>
    <property type="match status" value="1"/>
</dbReference>
<dbReference type="AlphaFoldDB" id="A0A183JBJ4"/>
<keyword evidence="6" id="KW-0418">Kinase</keyword>
<evidence type="ECO:0000259" key="10">
    <source>
        <dbReference type="PROSITE" id="PS50011"/>
    </source>
</evidence>
<dbReference type="SUPFAM" id="SSF56112">
    <property type="entry name" value="Protein kinase-like (PK-like)"/>
    <property type="match status" value="1"/>
</dbReference>
<keyword evidence="5" id="KW-0547">Nucleotide-binding</keyword>
<evidence type="ECO:0000256" key="7">
    <source>
        <dbReference type="ARBA" id="ARBA00022840"/>
    </source>
</evidence>
<protein>
    <recommendedName>
        <fullName evidence="2">non-specific serine/threonine protein kinase</fullName>
        <ecNumber evidence="2">2.7.11.1</ecNumber>
    </recommendedName>
</protein>
<accession>A0A183JBJ4</accession>
<dbReference type="InterPro" id="IPR051131">
    <property type="entry name" value="NEK_Ser/Thr_kinase_NIMA"/>
</dbReference>
<feature type="domain" description="Protein kinase" evidence="10">
    <location>
        <begin position="1"/>
        <end position="165"/>
    </location>
</feature>
<evidence type="ECO:0000256" key="5">
    <source>
        <dbReference type="ARBA" id="ARBA00022741"/>
    </source>
</evidence>
<dbReference type="EMBL" id="UZAK01000027">
    <property type="protein sequence ID" value="VDO58853.1"/>
    <property type="molecule type" value="Genomic_DNA"/>
</dbReference>
<gene>
    <name evidence="11" type="ORF">SCUD_LOCUS49</name>
</gene>
<organism evidence="13">
    <name type="scientific">Schistosoma curassoni</name>
    <dbReference type="NCBI Taxonomy" id="6186"/>
    <lineage>
        <taxon>Eukaryota</taxon>
        <taxon>Metazoa</taxon>
        <taxon>Spiralia</taxon>
        <taxon>Lophotrochozoa</taxon>
        <taxon>Platyhelminthes</taxon>
        <taxon>Trematoda</taxon>
        <taxon>Digenea</taxon>
        <taxon>Strigeidida</taxon>
        <taxon>Schistosomatoidea</taxon>
        <taxon>Schistosomatidae</taxon>
        <taxon>Schistosoma</taxon>
    </lineage>
</organism>